<dbReference type="AlphaFoldDB" id="A0A2P2N9C7"/>
<accession>A0A2P2N9C7</accession>
<name>A0A2P2N9C7_RHIMU</name>
<reference evidence="1" key="1">
    <citation type="submission" date="2018-02" db="EMBL/GenBank/DDBJ databases">
        <title>Rhizophora mucronata_Transcriptome.</title>
        <authorList>
            <person name="Meera S.P."/>
            <person name="Sreeshan A."/>
            <person name="Augustine A."/>
        </authorList>
    </citation>
    <scope>NUCLEOTIDE SEQUENCE</scope>
    <source>
        <tissue evidence="1">Leaf</tissue>
    </source>
</reference>
<proteinExistence type="predicted"/>
<dbReference type="EMBL" id="GGEC01058594">
    <property type="protein sequence ID" value="MBX39078.1"/>
    <property type="molecule type" value="Transcribed_RNA"/>
</dbReference>
<organism evidence="1">
    <name type="scientific">Rhizophora mucronata</name>
    <name type="common">Asiatic mangrove</name>
    <dbReference type="NCBI Taxonomy" id="61149"/>
    <lineage>
        <taxon>Eukaryota</taxon>
        <taxon>Viridiplantae</taxon>
        <taxon>Streptophyta</taxon>
        <taxon>Embryophyta</taxon>
        <taxon>Tracheophyta</taxon>
        <taxon>Spermatophyta</taxon>
        <taxon>Magnoliopsida</taxon>
        <taxon>eudicotyledons</taxon>
        <taxon>Gunneridae</taxon>
        <taxon>Pentapetalae</taxon>
        <taxon>rosids</taxon>
        <taxon>fabids</taxon>
        <taxon>Malpighiales</taxon>
        <taxon>Rhizophoraceae</taxon>
        <taxon>Rhizophora</taxon>
    </lineage>
</organism>
<protein>
    <submittedName>
        <fullName evidence="1">Uncharacterized protein</fullName>
    </submittedName>
</protein>
<sequence length="44" mass="5177">MKTKCNQYITFGNLKRGPKSFYFNLRHKGSKHINFNSSNCSMFT</sequence>
<evidence type="ECO:0000313" key="1">
    <source>
        <dbReference type="EMBL" id="MBX39078.1"/>
    </source>
</evidence>